<evidence type="ECO:0000256" key="8">
    <source>
        <dbReference type="ARBA" id="ARBA00023012"/>
    </source>
</evidence>
<dbReference type="PANTHER" id="PTHR24421:SF10">
    <property type="entry name" value="NITRATE_NITRITE SENSOR PROTEIN NARQ"/>
    <property type="match status" value="1"/>
</dbReference>
<comment type="caution">
    <text evidence="13">The sequence shown here is derived from an EMBL/GenBank/DDBJ whole genome shotgun (WGS) entry which is preliminary data.</text>
</comment>
<evidence type="ECO:0000256" key="9">
    <source>
        <dbReference type="SAM" id="MobiDB-lite"/>
    </source>
</evidence>
<dbReference type="EMBL" id="JBHSQO010000015">
    <property type="protein sequence ID" value="MFC6091022.1"/>
    <property type="molecule type" value="Genomic_DNA"/>
</dbReference>
<name>A0ABW1P7N2_9PSEU</name>
<feature type="transmembrane region" description="Helical" evidence="10">
    <location>
        <begin position="77"/>
        <end position="95"/>
    </location>
</feature>
<evidence type="ECO:0000256" key="4">
    <source>
        <dbReference type="ARBA" id="ARBA00022679"/>
    </source>
</evidence>
<evidence type="ECO:0000256" key="2">
    <source>
        <dbReference type="ARBA" id="ARBA00012438"/>
    </source>
</evidence>
<dbReference type="PANTHER" id="PTHR24421">
    <property type="entry name" value="NITRATE/NITRITE SENSOR PROTEIN NARX-RELATED"/>
    <property type="match status" value="1"/>
</dbReference>
<dbReference type="GO" id="GO:0016301">
    <property type="term" value="F:kinase activity"/>
    <property type="evidence" value="ECO:0007669"/>
    <property type="project" value="UniProtKB-KW"/>
</dbReference>
<evidence type="ECO:0000256" key="5">
    <source>
        <dbReference type="ARBA" id="ARBA00022741"/>
    </source>
</evidence>
<dbReference type="EC" id="2.7.13.3" evidence="2"/>
<keyword evidence="4" id="KW-0808">Transferase</keyword>
<dbReference type="CDD" id="cd16917">
    <property type="entry name" value="HATPase_UhpB-NarQ-NarX-like"/>
    <property type="match status" value="1"/>
</dbReference>
<organism evidence="13 14">
    <name type="scientific">Saccharothrix lopnurensis</name>
    <dbReference type="NCBI Taxonomy" id="1670621"/>
    <lineage>
        <taxon>Bacteria</taxon>
        <taxon>Bacillati</taxon>
        <taxon>Actinomycetota</taxon>
        <taxon>Actinomycetes</taxon>
        <taxon>Pseudonocardiales</taxon>
        <taxon>Pseudonocardiaceae</taxon>
        <taxon>Saccharothrix</taxon>
    </lineage>
</organism>
<dbReference type="InterPro" id="IPR036890">
    <property type="entry name" value="HATPase_C_sf"/>
</dbReference>
<feature type="transmembrane region" description="Helical" evidence="10">
    <location>
        <begin position="30"/>
        <end position="48"/>
    </location>
</feature>
<evidence type="ECO:0000259" key="12">
    <source>
        <dbReference type="Pfam" id="PF07730"/>
    </source>
</evidence>
<keyword evidence="7" id="KW-0067">ATP-binding</keyword>
<feature type="region of interest" description="Disordered" evidence="9">
    <location>
        <begin position="445"/>
        <end position="482"/>
    </location>
</feature>
<dbReference type="InterPro" id="IPR003594">
    <property type="entry name" value="HATPase_dom"/>
</dbReference>
<dbReference type="Gene3D" id="3.30.565.10">
    <property type="entry name" value="Histidine kinase-like ATPase, C-terminal domain"/>
    <property type="match status" value="1"/>
</dbReference>
<keyword evidence="14" id="KW-1185">Reference proteome</keyword>
<evidence type="ECO:0000256" key="3">
    <source>
        <dbReference type="ARBA" id="ARBA00022553"/>
    </source>
</evidence>
<dbReference type="InterPro" id="IPR011712">
    <property type="entry name" value="Sig_transdc_His_kin_sub3_dim/P"/>
</dbReference>
<dbReference type="Gene3D" id="1.20.5.1930">
    <property type="match status" value="1"/>
</dbReference>
<dbReference type="RefSeq" id="WP_380637225.1">
    <property type="nucleotide sequence ID" value="NZ_JBHSQO010000015.1"/>
</dbReference>
<gene>
    <name evidence="13" type="ORF">ACFP3R_17215</name>
</gene>
<keyword evidence="10" id="KW-0472">Membrane</keyword>
<reference evidence="14" key="1">
    <citation type="journal article" date="2019" name="Int. J. Syst. Evol. Microbiol.">
        <title>The Global Catalogue of Microorganisms (GCM) 10K type strain sequencing project: providing services to taxonomists for standard genome sequencing and annotation.</title>
        <authorList>
            <consortium name="The Broad Institute Genomics Platform"/>
            <consortium name="The Broad Institute Genome Sequencing Center for Infectious Disease"/>
            <person name="Wu L."/>
            <person name="Ma J."/>
        </authorList>
    </citation>
    <scope>NUCLEOTIDE SEQUENCE [LARGE SCALE GENOMIC DNA]</scope>
    <source>
        <strain evidence="14">CGMCC 4.7246</strain>
    </source>
</reference>
<keyword evidence="10" id="KW-0812">Transmembrane</keyword>
<keyword evidence="10" id="KW-1133">Transmembrane helix</keyword>
<evidence type="ECO:0000256" key="10">
    <source>
        <dbReference type="SAM" id="Phobius"/>
    </source>
</evidence>
<keyword evidence="3" id="KW-0597">Phosphoprotein</keyword>
<feature type="transmembrane region" description="Helical" evidence="10">
    <location>
        <begin position="393"/>
        <end position="414"/>
    </location>
</feature>
<evidence type="ECO:0000313" key="13">
    <source>
        <dbReference type="EMBL" id="MFC6091022.1"/>
    </source>
</evidence>
<evidence type="ECO:0000259" key="11">
    <source>
        <dbReference type="Pfam" id="PF02518"/>
    </source>
</evidence>
<feature type="compositionally biased region" description="Low complexity" evidence="9">
    <location>
        <begin position="459"/>
        <end position="482"/>
    </location>
</feature>
<dbReference type="Pfam" id="PF07730">
    <property type="entry name" value="HisKA_3"/>
    <property type="match status" value="1"/>
</dbReference>
<keyword evidence="5" id="KW-0547">Nucleotide-binding</keyword>
<keyword evidence="8" id="KW-0902">Two-component regulatory system</keyword>
<evidence type="ECO:0000313" key="14">
    <source>
        <dbReference type="Proteomes" id="UP001596220"/>
    </source>
</evidence>
<dbReference type="Proteomes" id="UP001596220">
    <property type="component" value="Unassembled WGS sequence"/>
</dbReference>
<evidence type="ECO:0000256" key="7">
    <source>
        <dbReference type="ARBA" id="ARBA00022840"/>
    </source>
</evidence>
<accession>A0ABW1P7N2</accession>
<dbReference type="SUPFAM" id="SSF55874">
    <property type="entry name" value="ATPase domain of HSP90 chaperone/DNA topoisomerase II/histidine kinase"/>
    <property type="match status" value="1"/>
</dbReference>
<evidence type="ECO:0000256" key="1">
    <source>
        <dbReference type="ARBA" id="ARBA00000085"/>
    </source>
</evidence>
<feature type="domain" description="Histidine kinase/HSP90-like ATPase" evidence="11">
    <location>
        <begin position="275"/>
        <end position="363"/>
    </location>
</feature>
<protein>
    <recommendedName>
        <fullName evidence="2">histidine kinase</fullName>
        <ecNumber evidence="2">2.7.13.3</ecNumber>
    </recommendedName>
</protein>
<feature type="domain" description="Signal transduction histidine kinase subgroup 3 dimerisation and phosphoacceptor" evidence="12">
    <location>
        <begin position="177"/>
        <end position="240"/>
    </location>
</feature>
<dbReference type="InterPro" id="IPR050482">
    <property type="entry name" value="Sensor_HK_TwoCompSys"/>
</dbReference>
<feature type="transmembrane region" description="Helical" evidence="10">
    <location>
        <begin position="102"/>
        <end position="121"/>
    </location>
</feature>
<feature type="region of interest" description="Disordered" evidence="9">
    <location>
        <begin position="309"/>
        <end position="329"/>
    </location>
</feature>
<dbReference type="Pfam" id="PF02518">
    <property type="entry name" value="HATPase_c"/>
    <property type="match status" value="1"/>
</dbReference>
<sequence length="503" mass="53299">MLKVRALLLWALTAIPLLWAAATSSPERVDWWQAGGYLAVFTGLLVLVRHRPVTALALALAAWQVSFFVHVEQDTTIAIFATAGGLAALGFLSGRNAEEERWGAVALVVAAVVVVLVAVVLGVGADTIVAGVAALGMLAVVPWSFGRYRRGFTELIGAAWERAAVLERDAAQARAQERARLAAEMHDLVGHELAHAALRVGVLEVDQTLTPAHREAVREARAAVTTAAEWLADVVRLLRSERESVEEVVERARSSGMRVELEVRGAATQDQVITRTIHRVVTEAVTNAMKHAAGAAVAVLLDHRGGGTEVRVSNGPGRPGAPRTTGGGRGLLGLNERVALVGGELTVRWPEDGGFELIARVPDRPASARPTEAMTQILRLRAQVRARLNTRRAVRVALGVTAAAALGVAGYQVYDAAGSTLSPDRFTRLRVGQSEAEAGALLPGRTRAETSGARRRGRCAASTARTRTRSTSNATTGTGHASATARWWPRTCSCTAREGGCGT</sequence>
<keyword evidence="6 13" id="KW-0418">Kinase</keyword>
<comment type="catalytic activity">
    <reaction evidence="1">
        <text>ATP + protein L-histidine = ADP + protein N-phospho-L-histidine.</text>
        <dbReference type="EC" id="2.7.13.3"/>
    </reaction>
</comment>
<feature type="transmembrane region" description="Helical" evidence="10">
    <location>
        <begin position="55"/>
        <end position="71"/>
    </location>
</feature>
<proteinExistence type="predicted"/>
<feature type="transmembrane region" description="Helical" evidence="10">
    <location>
        <begin position="127"/>
        <end position="145"/>
    </location>
</feature>
<evidence type="ECO:0000256" key="6">
    <source>
        <dbReference type="ARBA" id="ARBA00022777"/>
    </source>
</evidence>